<reference evidence="1 2" key="1">
    <citation type="submission" date="2019-02" db="EMBL/GenBank/DDBJ databases">
        <title>Genomic, morphological and functional characterisation of novel bacteriophage Fnu1 capable of disrupt Fusobacterium nucleatum biofilm.</title>
        <authorList>
            <person name="Kabwe M."/>
            <person name="Brown T.L."/>
            <person name="Dashper S."/>
            <person name="Speirs L."/>
            <person name="Ku H."/>
            <person name="Petrovski S."/>
            <person name="Chan H.T."/>
            <person name="Lock P."/>
            <person name="Tucci J."/>
        </authorList>
    </citation>
    <scope>NUCLEOTIDE SEQUENCE [LARGE SCALE GENOMIC DNA]</scope>
</reference>
<name>A0A481W6W2_9CAUD</name>
<protein>
    <submittedName>
        <fullName evidence="1">Guanylate-binding protein 6-like protein</fullName>
    </submittedName>
</protein>
<sequence length="143" mass="17651">MLNEHPLKIRVKTLDDIFRQINILGNAEINKYKQLLDIDYDNYVWWYGKDTKYNARINRRLDDIYCVPNKNLAVYIYVWLTGEIIIHTLYRKDMREEEKCVYTHLGKFFTKKQMNELKNYMIQHYDKDEFGDYQMKELKYKEN</sequence>
<evidence type="ECO:0000313" key="2">
    <source>
        <dbReference type="Proteomes" id="UP000292160"/>
    </source>
</evidence>
<dbReference type="Proteomes" id="UP000292160">
    <property type="component" value="Segment"/>
</dbReference>
<accession>A0A481W6W2</accession>
<dbReference type="EMBL" id="MK554696">
    <property type="protein sequence ID" value="QBJ04151.1"/>
    <property type="molecule type" value="Genomic_DNA"/>
</dbReference>
<evidence type="ECO:0000313" key="1">
    <source>
        <dbReference type="EMBL" id="QBJ04151.1"/>
    </source>
</evidence>
<dbReference type="KEGG" id="vg:65071902"/>
<dbReference type="GeneID" id="65071902"/>
<dbReference type="RefSeq" id="YP_010082894.1">
    <property type="nucleotide sequence ID" value="NC_055035.1"/>
</dbReference>
<keyword evidence="2" id="KW-1185">Reference proteome</keyword>
<organism evidence="1 2">
    <name type="scientific">Fusobacterium phage Fnu1</name>
    <dbReference type="NCBI Taxonomy" id="2530024"/>
    <lineage>
        <taxon>Viruses</taxon>
        <taxon>Duplodnaviria</taxon>
        <taxon>Heunggongvirae</taxon>
        <taxon>Uroviricota</taxon>
        <taxon>Caudoviricetes</taxon>
        <taxon>Latrobevirus</taxon>
        <taxon>Latrobevirus FNU1</taxon>
    </lineage>
</organism>
<proteinExistence type="predicted"/>